<evidence type="ECO:0000259" key="1">
    <source>
        <dbReference type="Pfam" id="PF07848"/>
    </source>
</evidence>
<evidence type="ECO:0000259" key="2">
    <source>
        <dbReference type="Pfam" id="PF08223"/>
    </source>
</evidence>
<proteinExistence type="predicted"/>
<dbReference type="AlphaFoldDB" id="A0A1Y5EML9"/>
<dbReference type="InterPro" id="IPR013225">
    <property type="entry name" value="PaaX_C"/>
</dbReference>
<feature type="domain" description="Transcriptional repressor PaaX-like central Cas2-like" evidence="3">
    <location>
        <begin position="107"/>
        <end position="179"/>
    </location>
</feature>
<dbReference type="EMBL" id="MAAF01000025">
    <property type="protein sequence ID" value="OUR83789.1"/>
    <property type="molecule type" value="Genomic_DNA"/>
</dbReference>
<evidence type="ECO:0000313" key="4">
    <source>
        <dbReference type="EMBL" id="OUR83789.1"/>
    </source>
</evidence>
<evidence type="ECO:0008006" key="6">
    <source>
        <dbReference type="Google" id="ProtNLM"/>
    </source>
</evidence>
<evidence type="ECO:0000259" key="3">
    <source>
        <dbReference type="Pfam" id="PF20803"/>
    </source>
</evidence>
<dbReference type="Gene3D" id="1.20.58.1460">
    <property type="match status" value="1"/>
</dbReference>
<comment type="caution">
    <text evidence="4">The sequence shown here is derived from an EMBL/GenBank/DDBJ whole genome shotgun (WGS) entry which is preliminary data.</text>
</comment>
<evidence type="ECO:0000313" key="5">
    <source>
        <dbReference type="Proteomes" id="UP000243053"/>
    </source>
</evidence>
<organism evidence="4 5">
    <name type="scientific">Colwellia psychrerythraea</name>
    <name type="common">Vibrio psychroerythus</name>
    <dbReference type="NCBI Taxonomy" id="28229"/>
    <lineage>
        <taxon>Bacteria</taxon>
        <taxon>Pseudomonadati</taxon>
        <taxon>Pseudomonadota</taxon>
        <taxon>Gammaproteobacteria</taxon>
        <taxon>Alteromonadales</taxon>
        <taxon>Colwelliaceae</taxon>
        <taxon>Colwellia</taxon>
    </lineage>
</organism>
<feature type="domain" description="Transcriptional repressor PaaX-like N-terminal" evidence="1">
    <location>
        <begin position="23"/>
        <end position="88"/>
    </location>
</feature>
<name>A0A1Y5EML9_COLPS</name>
<dbReference type="PANTHER" id="PTHR30319:SF1">
    <property type="entry name" value="TRANSCRIPTIONAL REPRESSOR PAAX"/>
    <property type="match status" value="1"/>
</dbReference>
<dbReference type="Pfam" id="PF20803">
    <property type="entry name" value="PaaX_M"/>
    <property type="match status" value="1"/>
</dbReference>
<dbReference type="PANTHER" id="PTHR30319">
    <property type="entry name" value="PHENYLACETIC ACID REGULATOR-RELATED TRANSCRIPTIONAL REPRESSOR"/>
    <property type="match status" value="1"/>
</dbReference>
<dbReference type="GO" id="GO:0006351">
    <property type="term" value="P:DNA-templated transcription"/>
    <property type="evidence" value="ECO:0007669"/>
    <property type="project" value="InterPro"/>
</dbReference>
<sequence>MTKTSKLNLTIKQHIKKSSISCTSMVVTIFGDTVSQHGSWLWLSSLIKTLEPLGFNDRQVRTSVYRLVQSNWLQVNKVGRCSYYCFTDFAMAHYEKAARRIYAADQADWNENWILVLPISVPEDKKEEFRKSLLWQGFNTLVSGLYAHPSCDASSLDEAIHELGLAGNVIILNGSIADLNSQSVIKSLIKDRWKLSALETSYRDFLNFYRPLCQQLLNTQDKSEQLSTTDCFLLRAILIHDYRRILLRDPDFPQAMLTQGWVGYEAHDLVKRMYKTLVEPSTTYIGENMNNAQGKLPEASNKFFQRFVS</sequence>
<gene>
    <name evidence="4" type="ORF">A9Q75_03975</name>
</gene>
<dbReference type="InterPro" id="IPR012906">
    <property type="entry name" value="PaaX-like_N"/>
</dbReference>
<dbReference type="InterPro" id="IPR036388">
    <property type="entry name" value="WH-like_DNA-bd_sf"/>
</dbReference>
<dbReference type="Pfam" id="PF08223">
    <property type="entry name" value="PaaX_C"/>
    <property type="match status" value="1"/>
</dbReference>
<dbReference type="PIRSF" id="PIRSF020623">
    <property type="entry name" value="PaaX"/>
    <property type="match status" value="1"/>
</dbReference>
<reference evidence="5" key="1">
    <citation type="journal article" date="2017" name="Proc. Natl. Acad. Sci. U.S.A.">
        <title>Simulation of Deepwater Horizon oil plume reveals substrate specialization within a complex community of hydrocarbon degraders.</title>
        <authorList>
            <person name="Hu P."/>
            <person name="Dubinsky E.A."/>
            <person name="Probst A.J."/>
            <person name="Wang J."/>
            <person name="Sieber C.M.K."/>
            <person name="Tom L.M."/>
            <person name="Gardinali P."/>
            <person name="Banfield J.F."/>
            <person name="Atlas R.M."/>
            <person name="Andersen G.L."/>
        </authorList>
    </citation>
    <scope>NUCLEOTIDE SEQUENCE [LARGE SCALE GENOMIC DNA]</scope>
</reference>
<dbReference type="Pfam" id="PF07848">
    <property type="entry name" value="PaaX"/>
    <property type="match status" value="1"/>
</dbReference>
<protein>
    <recommendedName>
        <fullName evidence="6">Phenylacetic acid degradation operon negative regulatory protein PaaX</fullName>
    </recommendedName>
</protein>
<dbReference type="Proteomes" id="UP000243053">
    <property type="component" value="Unassembled WGS sequence"/>
</dbReference>
<dbReference type="InterPro" id="IPR048846">
    <property type="entry name" value="PaaX-like_central"/>
</dbReference>
<accession>A0A1Y5EML9</accession>
<dbReference type="Gene3D" id="1.10.10.10">
    <property type="entry name" value="Winged helix-like DNA-binding domain superfamily/Winged helix DNA-binding domain"/>
    <property type="match status" value="1"/>
</dbReference>
<dbReference type="InterPro" id="IPR011965">
    <property type="entry name" value="PaaX_trns_reg"/>
</dbReference>
<feature type="domain" description="Transcriptional repressor PaaX-like C-terminal" evidence="2">
    <location>
        <begin position="193"/>
        <end position="285"/>
    </location>
</feature>